<dbReference type="InterPro" id="IPR005883">
    <property type="entry name" value="PilM"/>
</dbReference>
<dbReference type="InterPro" id="IPR043129">
    <property type="entry name" value="ATPase_NBD"/>
</dbReference>
<evidence type="ECO:0000256" key="1">
    <source>
        <dbReference type="SAM" id="MobiDB-lite"/>
    </source>
</evidence>
<dbReference type="Gene3D" id="3.30.420.40">
    <property type="match status" value="2"/>
</dbReference>
<feature type="region of interest" description="Disordered" evidence="1">
    <location>
        <begin position="680"/>
        <end position="713"/>
    </location>
</feature>
<feature type="region of interest" description="Disordered" evidence="1">
    <location>
        <begin position="742"/>
        <end position="768"/>
    </location>
</feature>
<accession>A0A518DLM9</accession>
<feature type="compositionally biased region" description="Basic and acidic residues" evidence="1">
    <location>
        <begin position="742"/>
        <end position="757"/>
    </location>
</feature>
<proteinExistence type="predicted"/>
<sequence length="768" mass="85680">MAMSNAVWGIDIGQCALKALRCTLDDDEKSIVADAYDYIEYPKILSQPEANREELIRDALEQFLSRNEVRGCKVAMSVPGQAGLSRFFKPPPVDAKLIPDIVKYEAKQQIPFPLEDVVWDFQKIGGTEVDGFTLDAEVGLFAMKREQVFRAIKPFTDAGIELSIVQLAPLCIYNYVSYDLLDGGPNPEEIDPDNPPESLVVLSIGTETTDLVITNGVRIWQRSIPLGGNHFTKQLSRELKMTYVKAEHLKRNARQAEDPKTVFQVMRPVFNDFVTEIQRSLNFFQNIDRQTKIGRLVMIGNTVRLPGLRQYLSKNLGLDVIKVDEFRHLKGGEVKSSPQFHENLLAYAGSYGLCLQALDVANLSTNLLPQEFITNRLIREKKPWAVAAVGAVLLAFSFNYLFHYGSFAKVEPAYANQGVDWRSATSTVDSVQNVSTSFKGEQETLKKTRDHFVAMGEEVVGAGDRKLLWLELYRAINSALPVDPRFAENPTAIRDPMKVPYLDRPDIYIRYIESQYFEDTARWWTPAIQKKWEEVSDQKSEGDAEGEDAGAAPPPVEPGMDPAMDPSMDPSMGGGQPQGEPGAAGGPTGPGWVIEIRGYHFHNSSTNVEGGSGYTYLRNTLIEQLKKGTVRLPKEAAVDGREPAMVEYTMEELGIRFPVVVENNDIEHRFQIKNERYVPPSVAGRNDGSGEDGAGVPRNDAAVVPDDGSNPQRFDAPKYEFVIQFCWQEKRLHERNEIREAAERAKADAEKALEAERQANAGNPEGGN</sequence>
<dbReference type="PANTHER" id="PTHR32432">
    <property type="entry name" value="CELL DIVISION PROTEIN FTSA-RELATED"/>
    <property type="match status" value="1"/>
</dbReference>
<evidence type="ECO:0000313" key="3">
    <source>
        <dbReference type="Proteomes" id="UP000317648"/>
    </source>
</evidence>
<reference evidence="2 3" key="1">
    <citation type="submission" date="2019-02" db="EMBL/GenBank/DDBJ databases">
        <title>Deep-cultivation of Planctomycetes and their phenomic and genomic characterization uncovers novel biology.</title>
        <authorList>
            <person name="Wiegand S."/>
            <person name="Jogler M."/>
            <person name="Boedeker C."/>
            <person name="Pinto D."/>
            <person name="Vollmers J."/>
            <person name="Rivas-Marin E."/>
            <person name="Kohn T."/>
            <person name="Peeters S.H."/>
            <person name="Heuer A."/>
            <person name="Rast P."/>
            <person name="Oberbeckmann S."/>
            <person name="Bunk B."/>
            <person name="Jeske O."/>
            <person name="Meyerdierks A."/>
            <person name="Storesund J.E."/>
            <person name="Kallscheuer N."/>
            <person name="Luecker S."/>
            <person name="Lage O.M."/>
            <person name="Pohl T."/>
            <person name="Merkel B.J."/>
            <person name="Hornburger P."/>
            <person name="Mueller R.-W."/>
            <person name="Bruemmer F."/>
            <person name="Labrenz M."/>
            <person name="Spormann A.M."/>
            <person name="Op den Camp H."/>
            <person name="Overmann J."/>
            <person name="Amann R."/>
            <person name="Jetten M.S.M."/>
            <person name="Mascher T."/>
            <person name="Medema M.H."/>
            <person name="Devos D.P."/>
            <person name="Kaster A.-K."/>
            <person name="Ovreas L."/>
            <person name="Rohde M."/>
            <person name="Galperin M.Y."/>
            <person name="Jogler C."/>
        </authorList>
    </citation>
    <scope>NUCLEOTIDE SEQUENCE [LARGE SCALE GENOMIC DNA]</scope>
    <source>
        <strain evidence="2 3">Pla85_3_4</strain>
    </source>
</reference>
<gene>
    <name evidence="2" type="ORF">Pla8534_04990</name>
</gene>
<dbReference type="Proteomes" id="UP000317648">
    <property type="component" value="Chromosome"/>
</dbReference>
<feature type="compositionally biased region" description="Gly residues" evidence="1">
    <location>
        <begin position="572"/>
        <end position="589"/>
    </location>
</feature>
<dbReference type="Pfam" id="PF11104">
    <property type="entry name" value="PilM_2"/>
    <property type="match status" value="1"/>
</dbReference>
<dbReference type="NCBIfam" id="TIGR01175">
    <property type="entry name" value="pilM"/>
    <property type="match status" value="1"/>
</dbReference>
<keyword evidence="3" id="KW-1185">Reference proteome</keyword>
<name>A0A518DLM9_9BACT</name>
<evidence type="ECO:0000313" key="2">
    <source>
        <dbReference type="EMBL" id="QDU92750.1"/>
    </source>
</evidence>
<dbReference type="SUPFAM" id="SSF53067">
    <property type="entry name" value="Actin-like ATPase domain"/>
    <property type="match status" value="2"/>
</dbReference>
<feature type="region of interest" description="Disordered" evidence="1">
    <location>
        <begin position="534"/>
        <end position="590"/>
    </location>
</feature>
<protein>
    <submittedName>
        <fullName evidence="2">Competence protein A</fullName>
    </submittedName>
</protein>
<dbReference type="EMBL" id="CP036433">
    <property type="protein sequence ID" value="QDU92750.1"/>
    <property type="molecule type" value="Genomic_DNA"/>
</dbReference>
<dbReference type="Gene3D" id="3.30.1490.300">
    <property type="match status" value="1"/>
</dbReference>
<dbReference type="CDD" id="cd24049">
    <property type="entry name" value="ASKHA_NBD_PilM"/>
    <property type="match status" value="1"/>
</dbReference>
<dbReference type="KEGG" id="lcre:Pla8534_04990"/>
<dbReference type="PANTHER" id="PTHR32432:SF3">
    <property type="entry name" value="ETHANOLAMINE UTILIZATION PROTEIN EUTJ"/>
    <property type="match status" value="1"/>
</dbReference>
<dbReference type="InterPro" id="IPR050696">
    <property type="entry name" value="FtsA/MreB"/>
</dbReference>
<dbReference type="AlphaFoldDB" id="A0A518DLM9"/>
<organism evidence="2 3">
    <name type="scientific">Lignipirellula cremea</name>
    <dbReference type="NCBI Taxonomy" id="2528010"/>
    <lineage>
        <taxon>Bacteria</taxon>
        <taxon>Pseudomonadati</taxon>
        <taxon>Planctomycetota</taxon>
        <taxon>Planctomycetia</taxon>
        <taxon>Pirellulales</taxon>
        <taxon>Pirellulaceae</taxon>
        <taxon>Lignipirellula</taxon>
    </lineage>
</organism>